<feature type="compositionally biased region" description="Polar residues" evidence="1">
    <location>
        <begin position="7"/>
        <end position="16"/>
    </location>
</feature>
<proteinExistence type="predicted"/>
<protein>
    <submittedName>
        <fullName evidence="2">Uncharacterized protein</fullName>
    </submittedName>
</protein>
<comment type="caution">
    <text evidence="2">The sequence shown here is derived from an EMBL/GenBank/DDBJ whole genome shotgun (WGS) entry which is preliminary data.</text>
</comment>
<gene>
    <name evidence="2" type="ORF">HPB52_004205</name>
</gene>
<evidence type="ECO:0000256" key="1">
    <source>
        <dbReference type="SAM" id="MobiDB-lite"/>
    </source>
</evidence>
<feature type="compositionally biased region" description="Acidic residues" evidence="1">
    <location>
        <begin position="56"/>
        <end position="65"/>
    </location>
</feature>
<dbReference type="AlphaFoldDB" id="A0A9D4PAB3"/>
<dbReference type="EMBL" id="JABSTV010001255">
    <property type="protein sequence ID" value="KAH7935105.1"/>
    <property type="molecule type" value="Genomic_DNA"/>
</dbReference>
<organism evidence="2 3">
    <name type="scientific">Rhipicephalus sanguineus</name>
    <name type="common">Brown dog tick</name>
    <name type="synonym">Ixodes sanguineus</name>
    <dbReference type="NCBI Taxonomy" id="34632"/>
    <lineage>
        <taxon>Eukaryota</taxon>
        <taxon>Metazoa</taxon>
        <taxon>Ecdysozoa</taxon>
        <taxon>Arthropoda</taxon>
        <taxon>Chelicerata</taxon>
        <taxon>Arachnida</taxon>
        <taxon>Acari</taxon>
        <taxon>Parasitiformes</taxon>
        <taxon>Ixodida</taxon>
        <taxon>Ixodoidea</taxon>
        <taxon>Ixodidae</taxon>
        <taxon>Rhipicephalinae</taxon>
        <taxon>Rhipicephalus</taxon>
        <taxon>Rhipicephalus</taxon>
    </lineage>
</organism>
<reference evidence="2" key="1">
    <citation type="journal article" date="2020" name="Cell">
        <title>Large-Scale Comparative Analyses of Tick Genomes Elucidate Their Genetic Diversity and Vector Capacities.</title>
        <authorList>
            <consortium name="Tick Genome and Microbiome Consortium (TIGMIC)"/>
            <person name="Jia N."/>
            <person name="Wang J."/>
            <person name="Shi W."/>
            <person name="Du L."/>
            <person name="Sun Y."/>
            <person name="Zhan W."/>
            <person name="Jiang J.F."/>
            <person name="Wang Q."/>
            <person name="Zhang B."/>
            <person name="Ji P."/>
            <person name="Bell-Sakyi L."/>
            <person name="Cui X.M."/>
            <person name="Yuan T.T."/>
            <person name="Jiang B.G."/>
            <person name="Yang W.F."/>
            <person name="Lam T.T."/>
            <person name="Chang Q.C."/>
            <person name="Ding S.J."/>
            <person name="Wang X.J."/>
            <person name="Zhu J.G."/>
            <person name="Ruan X.D."/>
            <person name="Zhao L."/>
            <person name="Wei J.T."/>
            <person name="Ye R.Z."/>
            <person name="Que T.C."/>
            <person name="Du C.H."/>
            <person name="Zhou Y.H."/>
            <person name="Cheng J.X."/>
            <person name="Dai P.F."/>
            <person name="Guo W.B."/>
            <person name="Han X.H."/>
            <person name="Huang E.J."/>
            <person name="Li L.F."/>
            <person name="Wei W."/>
            <person name="Gao Y.C."/>
            <person name="Liu J.Z."/>
            <person name="Shao H.Z."/>
            <person name="Wang X."/>
            <person name="Wang C.C."/>
            <person name="Yang T.C."/>
            <person name="Huo Q.B."/>
            <person name="Li W."/>
            <person name="Chen H.Y."/>
            <person name="Chen S.E."/>
            <person name="Zhou L.G."/>
            <person name="Ni X.B."/>
            <person name="Tian J.H."/>
            <person name="Sheng Y."/>
            <person name="Liu T."/>
            <person name="Pan Y.S."/>
            <person name="Xia L.Y."/>
            <person name="Li J."/>
            <person name="Zhao F."/>
            <person name="Cao W.C."/>
        </authorList>
    </citation>
    <scope>NUCLEOTIDE SEQUENCE</scope>
    <source>
        <strain evidence="2">Rsan-2018</strain>
    </source>
</reference>
<reference evidence="2" key="2">
    <citation type="submission" date="2021-09" db="EMBL/GenBank/DDBJ databases">
        <authorList>
            <person name="Jia N."/>
            <person name="Wang J."/>
            <person name="Shi W."/>
            <person name="Du L."/>
            <person name="Sun Y."/>
            <person name="Zhan W."/>
            <person name="Jiang J."/>
            <person name="Wang Q."/>
            <person name="Zhang B."/>
            <person name="Ji P."/>
            <person name="Sakyi L.B."/>
            <person name="Cui X."/>
            <person name="Yuan T."/>
            <person name="Jiang B."/>
            <person name="Yang W."/>
            <person name="Lam T.T.-Y."/>
            <person name="Chang Q."/>
            <person name="Ding S."/>
            <person name="Wang X."/>
            <person name="Zhu J."/>
            <person name="Ruan X."/>
            <person name="Zhao L."/>
            <person name="Wei J."/>
            <person name="Que T."/>
            <person name="Du C."/>
            <person name="Cheng J."/>
            <person name="Dai P."/>
            <person name="Han X."/>
            <person name="Huang E."/>
            <person name="Gao Y."/>
            <person name="Liu J."/>
            <person name="Shao H."/>
            <person name="Ye R."/>
            <person name="Li L."/>
            <person name="Wei W."/>
            <person name="Wang X."/>
            <person name="Wang C."/>
            <person name="Huo Q."/>
            <person name="Li W."/>
            <person name="Guo W."/>
            <person name="Chen H."/>
            <person name="Chen S."/>
            <person name="Zhou L."/>
            <person name="Zhou L."/>
            <person name="Ni X."/>
            <person name="Tian J."/>
            <person name="Zhou Y."/>
            <person name="Sheng Y."/>
            <person name="Liu T."/>
            <person name="Pan Y."/>
            <person name="Xia L."/>
            <person name="Li J."/>
            <person name="Zhao F."/>
            <person name="Cao W."/>
        </authorList>
    </citation>
    <scope>NUCLEOTIDE SEQUENCE</scope>
    <source>
        <strain evidence="2">Rsan-2018</strain>
        <tissue evidence="2">Larvae</tissue>
    </source>
</reference>
<feature type="region of interest" description="Disordered" evidence="1">
    <location>
        <begin position="1"/>
        <end position="74"/>
    </location>
</feature>
<evidence type="ECO:0000313" key="3">
    <source>
        <dbReference type="Proteomes" id="UP000821837"/>
    </source>
</evidence>
<accession>A0A9D4PAB3</accession>
<evidence type="ECO:0000313" key="2">
    <source>
        <dbReference type="EMBL" id="KAH7935105.1"/>
    </source>
</evidence>
<name>A0A9D4PAB3_RHISA</name>
<feature type="compositionally biased region" description="Polar residues" evidence="1">
    <location>
        <begin position="24"/>
        <end position="36"/>
    </location>
</feature>
<dbReference type="Proteomes" id="UP000821837">
    <property type="component" value="Unassembled WGS sequence"/>
</dbReference>
<sequence length="74" mass="7919">MREVNTEDPSISPNLNEKTHRTAQELTNSGSDSDGTTPRIYPGRRDDCGGGGGEDGGGDNDEVAIQDDRDRLVT</sequence>
<keyword evidence="3" id="KW-1185">Reference proteome</keyword>